<evidence type="ECO:0000256" key="7">
    <source>
        <dbReference type="ARBA" id="ARBA00022763"/>
    </source>
</evidence>
<proteinExistence type="inferred from homology"/>
<evidence type="ECO:0000256" key="1">
    <source>
        <dbReference type="ARBA" id="ARBA00001286"/>
    </source>
</evidence>
<keyword evidence="8" id="KW-0234">DNA repair</keyword>
<dbReference type="FunFam" id="1.10.10.10:FF:000214">
    <property type="entry name" value="Methylated-DNA--protein-cysteine methyltransferase"/>
    <property type="match status" value="1"/>
</dbReference>
<dbReference type="GO" id="GO:0006281">
    <property type="term" value="P:DNA repair"/>
    <property type="evidence" value="ECO:0007669"/>
    <property type="project" value="UniProtKB-KW"/>
</dbReference>
<feature type="domain" description="Methylated-DNA-[protein]-cysteine S-methyltransferase DNA binding" evidence="12">
    <location>
        <begin position="110"/>
        <end position="188"/>
    </location>
</feature>
<evidence type="ECO:0000256" key="4">
    <source>
        <dbReference type="ARBA" id="ARBA00015377"/>
    </source>
</evidence>
<dbReference type="AlphaFoldDB" id="A0A8T0GGQ6"/>
<comment type="catalytic activity">
    <reaction evidence="11">
        <text>a 6-O-methyl-2'-deoxyguanosine in DNA + L-cysteinyl-[protein] = S-methyl-L-cysteinyl-[protein] + a 2'-deoxyguanosine in DNA</text>
        <dbReference type="Rhea" id="RHEA:24000"/>
        <dbReference type="Rhea" id="RHEA-COMP:10131"/>
        <dbReference type="Rhea" id="RHEA-COMP:10132"/>
        <dbReference type="Rhea" id="RHEA-COMP:11367"/>
        <dbReference type="Rhea" id="RHEA-COMP:11368"/>
        <dbReference type="ChEBI" id="CHEBI:29950"/>
        <dbReference type="ChEBI" id="CHEBI:82612"/>
        <dbReference type="ChEBI" id="CHEBI:85445"/>
        <dbReference type="ChEBI" id="CHEBI:85448"/>
        <dbReference type="EC" id="2.1.1.63"/>
    </reaction>
</comment>
<keyword evidence="15" id="KW-1185">Reference proteome</keyword>
<dbReference type="SUPFAM" id="SSF46767">
    <property type="entry name" value="Methylated DNA-protein cysteine methyltransferase, C-terminal domain"/>
    <property type="match status" value="1"/>
</dbReference>
<dbReference type="GO" id="GO:0032259">
    <property type="term" value="P:methylation"/>
    <property type="evidence" value="ECO:0007669"/>
    <property type="project" value="UniProtKB-KW"/>
</dbReference>
<gene>
    <name evidence="14" type="ORF">KC19_10G033700</name>
</gene>
<dbReference type="PROSITE" id="PS00374">
    <property type="entry name" value="MGMT"/>
    <property type="match status" value="1"/>
</dbReference>
<dbReference type="EC" id="2.1.1.63" evidence="3"/>
<dbReference type="CDD" id="cd06445">
    <property type="entry name" value="ATase"/>
    <property type="match status" value="1"/>
</dbReference>
<dbReference type="Gene3D" id="3.30.160.70">
    <property type="entry name" value="Methylated DNA-protein cysteine methyltransferase domain"/>
    <property type="match status" value="1"/>
</dbReference>
<evidence type="ECO:0000256" key="10">
    <source>
        <dbReference type="ARBA" id="ARBA00031621"/>
    </source>
</evidence>
<dbReference type="EMBL" id="CM026431">
    <property type="protein sequence ID" value="KAG0558511.1"/>
    <property type="molecule type" value="Genomic_DNA"/>
</dbReference>
<dbReference type="PANTHER" id="PTHR10815:SF13">
    <property type="entry name" value="METHYLATED-DNA--PROTEIN-CYSTEINE METHYLTRANSFERASE"/>
    <property type="match status" value="1"/>
</dbReference>
<dbReference type="InterPro" id="IPR036217">
    <property type="entry name" value="MethylDNA_cys_MeTrfase_DNAb"/>
</dbReference>
<evidence type="ECO:0000259" key="12">
    <source>
        <dbReference type="Pfam" id="PF01035"/>
    </source>
</evidence>
<dbReference type="GO" id="GO:0003908">
    <property type="term" value="F:methylated-DNA-[protein]-cysteine S-methyltransferase activity"/>
    <property type="evidence" value="ECO:0007669"/>
    <property type="project" value="UniProtKB-EC"/>
</dbReference>
<keyword evidence="6" id="KW-0808">Transferase</keyword>
<evidence type="ECO:0000313" key="14">
    <source>
        <dbReference type="EMBL" id="KAG0558511.1"/>
    </source>
</evidence>
<keyword evidence="5" id="KW-0489">Methyltransferase</keyword>
<evidence type="ECO:0000256" key="3">
    <source>
        <dbReference type="ARBA" id="ARBA00011918"/>
    </source>
</evidence>
<evidence type="ECO:0000256" key="8">
    <source>
        <dbReference type="ARBA" id="ARBA00023204"/>
    </source>
</evidence>
<protein>
    <recommendedName>
        <fullName evidence="4">Methylated-DNA--protein-cysteine methyltransferase</fullName>
        <ecNumber evidence="3">2.1.1.63</ecNumber>
    </recommendedName>
    <alternativeName>
        <fullName evidence="9">6-O-methylguanine-DNA methyltransferase</fullName>
    </alternativeName>
    <alternativeName>
        <fullName evidence="10">O-6-methylguanine-DNA-alkyltransferase</fullName>
    </alternativeName>
</protein>
<dbReference type="InterPro" id="IPR036388">
    <property type="entry name" value="WH-like_DNA-bd_sf"/>
</dbReference>
<accession>A0A8T0GGQ6</accession>
<name>A0A8T0GGQ6_CERPU</name>
<sequence length="196" mass="21090">MLRGFSGNVRCSRINQLVGLPFREGREKPIVGMAMELSYVVVDTPMGPFTVGASESAVHEAFFGKPAASVSVGSHAKQPVLAMQAKEQVEQYFAGKRSTFSLPIAVQGTPFQRKAWAALDKIPFGKAISYSEQADLMGEPGKARAVGMANGRNPVCLIVPCHRVVGKNGNLTGYAFGVDTKKKLLDFELNLSLNSE</sequence>
<feature type="domain" description="Methylguanine DNA methyltransferase ribonuclease-like" evidence="13">
    <location>
        <begin position="39"/>
        <end position="105"/>
    </location>
</feature>
<dbReference type="Gene3D" id="1.10.10.10">
    <property type="entry name" value="Winged helix-like DNA-binding domain superfamily/Winged helix DNA-binding domain"/>
    <property type="match status" value="1"/>
</dbReference>
<organism evidence="14 15">
    <name type="scientific">Ceratodon purpureus</name>
    <name type="common">Fire moss</name>
    <name type="synonym">Dicranum purpureum</name>
    <dbReference type="NCBI Taxonomy" id="3225"/>
    <lineage>
        <taxon>Eukaryota</taxon>
        <taxon>Viridiplantae</taxon>
        <taxon>Streptophyta</taxon>
        <taxon>Embryophyta</taxon>
        <taxon>Bryophyta</taxon>
        <taxon>Bryophytina</taxon>
        <taxon>Bryopsida</taxon>
        <taxon>Dicranidae</taxon>
        <taxon>Pseudoditrichales</taxon>
        <taxon>Ditrichaceae</taxon>
        <taxon>Ceratodon</taxon>
    </lineage>
</organism>
<keyword evidence="7" id="KW-0227">DNA damage</keyword>
<evidence type="ECO:0000256" key="2">
    <source>
        <dbReference type="ARBA" id="ARBA00008711"/>
    </source>
</evidence>
<evidence type="ECO:0000256" key="11">
    <source>
        <dbReference type="ARBA" id="ARBA00049348"/>
    </source>
</evidence>
<comment type="similarity">
    <text evidence="2">Belongs to the MGMT family.</text>
</comment>
<evidence type="ECO:0000256" key="9">
    <source>
        <dbReference type="ARBA" id="ARBA00030795"/>
    </source>
</evidence>
<comment type="catalytic activity">
    <reaction evidence="1">
        <text>a 4-O-methyl-thymidine in DNA + L-cysteinyl-[protein] = a thymidine in DNA + S-methyl-L-cysteinyl-[protein]</text>
        <dbReference type="Rhea" id="RHEA:53428"/>
        <dbReference type="Rhea" id="RHEA-COMP:10131"/>
        <dbReference type="Rhea" id="RHEA-COMP:10132"/>
        <dbReference type="Rhea" id="RHEA-COMP:13555"/>
        <dbReference type="Rhea" id="RHEA-COMP:13556"/>
        <dbReference type="ChEBI" id="CHEBI:29950"/>
        <dbReference type="ChEBI" id="CHEBI:82612"/>
        <dbReference type="ChEBI" id="CHEBI:137386"/>
        <dbReference type="ChEBI" id="CHEBI:137387"/>
        <dbReference type="EC" id="2.1.1.63"/>
    </reaction>
</comment>
<dbReference type="InterPro" id="IPR001497">
    <property type="entry name" value="MethylDNA_cys_MeTrfase_AS"/>
</dbReference>
<dbReference type="Proteomes" id="UP000822688">
    <property type="component" value="Chromosome 10"/>
</dbReference>
<evidence type="ECO:0000259" key="13">
    <source>
        <dbReference type="Pfam" id="PF02870"/>
    </source>
</evidence>
<evidence type="ECO:0000256" key="6">
    <source>
        <dbReference type="ARBA" id="ARBA00022679"/>
    </source>
</evidence>
<dbReference type="InterPro" id="IPR008332">
    <property type="entry name" value="MethylG_MeTrfase_N"/>
</dbReference>
<evidence type="ECO:0000313" key="15">
    <source>
        <dbReference type="Proteomes" id="UP000822688"/>
    </source>
</evidence>
<dbReference type="InterPro" id="IPR014048">
    <property type="entry name" value="MethylDNA_cys_MeTrfase_DNA-bd"/>
</dbReference>
<dbReference type="Pfam" id="PF02870">
    <property type="entry name" value="Methyltransf_1N"/>
    <property type="match status" value="1"/>
</dbReference>
<reference evidence="14" key="1">
    <citation type="submission" date="2020-06" db="EMBL/GenBank/DDBJ databases">
        <title>WGS assembly of Ceratodon purpureus strain R40.</title>
        <authorList>
            <person name="Carey S.B."/>
            <person name="Jenkins J."/>
            <person name="Shu S."/>
            <person name="Lovell J.T."/>
            <person name="Sreedasyam A."/>
            <person name="Maumus F."/>
            <person name="Tiley G.P."/>
            <person name="Fernandez-Pozo N."/>
            <person name="Barry K."/>
            <person name="Chen C."/>
            <person name="Wang M."/>
            <person name="Lipzen A."/>
            <person name="Daum C."/>
            <person name="Saski C.A."/>
            <person name="Payton A.C."/>
            <person name="Mcbreen J.C."/>
            <person name="Conrad R.E."/>
            <person name="Kollar L.M."/>
            <person name="Olsson S."/>
            <person name="Huttunen S."/>
            <person name="Landis J.B."/>
            <person name="Wickett N.J."/>
            <person name="Johnson M.G."/>
            <person name="Rensing S.A."/>
            <person name="Grimwood J."/>
            <person name="Schmutz J."/>
            <person name="Mcdaniel S.F."/>
        </authorList>
    </citation>
    <scope>NUCLEOTIDE SEQUENCE</scope>
    <source>
        <strain evidence="14">R40</strain>
    </source>
</reference>
<dbReference type="NCBIfam" id="TIGR00589">
    <property type="entry name" value="ogt"/>
    <property type="match status" value="1"/>
</dbReference>
<evidence type="ECO:0000256" key="5">
    <source>
        <dbReference type="ARBA" id="ARBA00022603"/>
    </source>
</evidence>
<dbReference type="Pfam" id="PF01035">
    <property type="entry name" value="DNA_binding_1"/>
    <property type="match status" value="1"/>
</dbReference>
<dbReference type="SUPFAM" id="SSF53155">
    <property type="entry name" value="Methylated DNA-protein cysteine methyltransferase domain"/>
    <property type="match status" value="1"/>
</dbReference>
<comment type="caution">
    <text evidence="14">The sequence shown here is derived from an EMBL/GenBank/DDBJ whole genome shotgun (WGS) entry which is preliminary data.</text>
</comment>
<dbReference type="PANTHER" id="PTHR10815">
    <property type="entry name" value="METHYLATED-DNA--PROTEIN-CYSTEINE METHYLTRANSFERASE"/>
    <property type="match status" value="1"/>
</dbReference>
<dbReference type="InterPro" id="IPR036631">
    <property type="entry name" value="MGMT_N_sf"/>
</dbReference>